<comment type="function">
    <text evidence="12">Mannosyltransferase involved in glycosylphosphatidylinositol-anchor biosynthesis.</text>
</comment>
<evidence type="ECO:0000256" key="11">
    <source>
        <dbReference type="ARBA" id="ARBA00023136"/>
    </source>
</evidence>
<evidence type="ECO:0000256" key="6">
    <source>
        <dbReference type="ARBA" id="ARBA00022676"/>
    </source>
</evidence>
<feature type="transmembrane region" description="Helical" evidence="12">
    <location>
        <begin position="415"/>
        <end position="439"/>
    </location>
</feature>
<organism evidence="13 14">
    <name type="scientific">Hanseniaspora valbyensis NRRL Y-1626</name>
    <dbReference type="NCBI Taxonomy" id="766949"/>
    <lineage>
        <taxon>Eukaryota</taxon>
        <taxon>Fungi</taxon>
        <taxon>Dikarya</taxon>
        <taxon>Ascomycota</taxon>
        <taxon>Saccharomycotina</taxon>
        <taxon>Saccharomycetes</taxon>
        <taxon>Saccharomycodales</taxon>
        <taxon>Saccharomycodaceae</taxon>
        <taxon>Hanseniaspora</taxon>
    </lineage>
</organism>
<feature type="transmembrane region" description="Helical" evidence="12">
    <location>
        <begin position="126"/>
        <end position="152"/>
    </location>
</feature>
<keyword evidence="7 12" id="KW-0808">Transferase</keyword>
<comment type="subcellular location">
    <subcellularLocation>
        <location evidence="1 12">Endoplasmic reticulum membrane</location>
        <topology evidence="1 12">Multi-pass membrane protein</topology>
    </subcellularLocation>
</comment>
<evidence type="ECO:0000256" key="10">
    <source>
        <dbReference type="ARBA" id="ARBA00022989"/>
    </source>
</evidence>
<dbReference type="Pfam" id="PF04188">
    <property type="entry name" value="Mannosyl_trans2"/>
    <property type="match status" value="1"/>
</dbReference>
<proteinExistence type="inferred from homology"/>
<feature type="transmembrane region" description="Helical" evidence="12">
    <location>
        <begin position="332"/>
        <end position="350"/>
    </location>
</feature>
<keyword evidence="5 12" id="KW-0337">GPI-anchor biosynthesis</keyword>
<dbReference type="EMBL" id="LXPE01000044">
    <property type="protein sequence ID" value="OBA25794.1"/>
    <property type="molecule type" value="Genomic_DNA"/>
</dbReference>
<protein>
    <recommendedName>
        <fullName evidence="4 12">GPI mannosyltransferase 2</fullName>
        <ecNumber evidence="12">2.4.1.-</ecNumber>
    </recommendedName>
</protein>
<keyword evidence="8 12" id="KW-0812">Transmembrane</keyword>
<dbReference type="GO" id="GO:0004376">
    <property type="term" value="F:GPI mannosyltransferase activity"/>
    <property type="evidence" value="ECO:0007669"/>
    <property type="project" value="InterPro"/>
</dbReference>
<dbReference type="GO" id="GO:0006506">
    <property type="term" value="P:GPI anchor biosynthetic process"/>
    <property type="evidence" value="ECO:0007669"/>
    <property type="project" value="UniProtKB-UniPathway"/>
</dbReference>
<evidence type="ECO:0000256" key="4">
    <source>
        <dbReference type="ARBA" id="ARBA00013795"/>
    </source>
</evidence>
<comment type="pathway">
    <text evidence="2 12">Glycolipid biosynthesis; glycosylphosphatidylinositol-anchor biosynthesis.</text>
</comment>
<dbReference type="OrthoDB" id="10252502at2759"/>
<evidence type="ECO:0000256" key="8">
    <source>
        <dbReference type="ARBA" id="ARBA00022692"/>
    </source>
</evidence>
<comment type="similarity">
    <text evidence="3 12">Belongs to the PIGV family.</text>
</comment>
<comment type="caution">
    <text evidence="13">The sequence shown here is derived from an EMBL/GenBank/DDBJ whole genome shotgun (WGS) entry which is preliminary data.</text>
</comment>
<keyword evidence="10 12" id="KW-1133">Transmembrane helix</keyword>
<feature type="transmembrane region" description="Helical" evidence="12">
    <location>
        <begin position="362"/>
        <end position="383"/>
    </location>
</feature>
<evidence type="ECO:0000256" key="2">
    <source>
        <dbReference type="ARBA" id="ARBA00004687"/>
    </source>
</evidence>
<dbReference type="PANTHER" id="PTHR12468:SF2">
    <property type="entry name" value="GPI MANNOSYLTRANSFERASE 2"/>
    <property type="match status" value="1"/>
</dbReference>
<dbReference type="PANTHER" id="PTHR12468">
    <property type="entry name" value="GPI MANNOSYLTRANSFERASE 2"/>
    <property type="match status" value="1"/>
</dbReference>
<evidence type="ECO:0000256" key="7">
    <source>
        <dbReference type="ARBA" id="ARBA00022679"/>
    </source>
</evidence>
<keyword evidence="9 12" id="KW-0256">Endoplasmic reticulum</keyword>
<dbReference type="EC" id="2.4.1.-" evidence="12"/>
<dbReference type="GO" id="GO:0000009">
    <property type="term" value="F:alpha-1,6-mannosyltransferase activity"/>
    <property type="evidence" value="ECO:0007669"/>
    <property type="project" value="InterPro"/>
</dbReference>
<gene>
    <name evidence="13" type="ORF">HANVADRAFT_49729</name>
</gene>
<dbReference type="GO" id="GO:0031501">
    <property type="term" value="C:mannosyltransferase complex"/>
    <property type="evidence" value="ECO:0007669"/>
    <property type="project" value="TreeGrafter"/>
</dbReference>
<evidence type="ECO:0000256" key="5">
    <source>
        <dbReference type="ARBA" id="ARBA00022502"/>
    </source>
</evidence>
<dbReference type="AlphaFoldDB" id="A0A1B7TAM9"/>
<feature type="transmembrane region" description="Helical" evidence="12">
    <location>
        <begin position="159"/>
        <end position="180"/>
    </location>
</feature>
<sequence>MLTNKYYFKNILIISITFLLSKSLQFFIFYLINNISLVDSIVFDKSNVLLYKELERKSGISLLHESVFNSYIVALSSWDTHYYTKNIITSLNEKTISLKSENDMVFSPLVWCKLLATPLRYFDSKYWLSFIFIANLLINYIGTLLFYILLLLQTADNHFSISCTIIYIFNLSAIFQTTIYSENLSLNLIFSGLIIRHITLKKTNFQLGYLLTCIFFSLSVFNRPNSLIIGVFYIYDFYSLVTSKKIKKSMIPLLSGFLLGIATLYYLTFVPEKQYCNDKIFFNWCKESSITEVNLFNQIFKIRLPFFYSYLQRKYWNIGLLSYYTWNNVPNFLLALPQTAILIGSVCYKSQHLSSSQNTQNAFKIMTILFLLLIYSITHVQIINRLSGPLSPLWISYIVEVLSSNNTTTARPHVIVVKSYCVFSVIYFFVQSFLFLSFLPPA</sequence>
<evidence type="ECO:0000256" key="9">
    <source>
        <dbReference type="ARBA" id="ARBA00022824"/>
    </source>
</evidence>
<feature type="transmembrane region" description="Helical" evidence="12">
    <location>
        <begin position="12"/>
        <end position="32"/>
    </location>
</feature>
<evidence type="ECO:0000313" key="14">
    <source>
        <dbReference type="Proteomes" id="UP000092321"/>
    </source>
</evidence>
<reference evidence="14" key="1">
    <citation type="journal article" date="2016" name="Proc. Natl. Acad. Sci. U.S.A.">
        <title>Comparative genomics of biotechnologically important yeasts.</title>
        <authorList>
            <person name="Riley R."/>
            <person name="Haridas S."/>
            <person name="Wolfe K.H."/>
            <person name="Lopes M.R."/>
            <person name="Hittinger C.T."/>
            <person name="Goeker M."/>
            <person name="Salamov A.A."/>
            <person name="Wisecaver J.H."/>
            <person name="Long T.M."/>
            <person name="Calvey C.H."/>
            <person name="Aerts A.L."/>
            <person name="Barry K.W."/>
            <person name="Choi C."/>
            <person name="Clum A."/>
            <person name="Coughlan A.Y."/>
            <person name="Deshpande S."/>
            <person name="Douglass A.P."/>
            <person name="Hanson S.J."/>
            <person name="Klenk H.-P."/>
            <person name="LaButti K.M."/>
            <person name="Lapidus A."/>
            <person name="Lindquist E.A."/>
            <person name="Lipzen A.M."/>
            <person name="Meier-Kolthoff J.P."/>
            <person name="Ohm R.A."/>
            <person name="Otillar R.P."/>
            <person name="Pangilinan J.L."/>
            <person name="Peng Y."/>
            <person name="Rokas A."/>
            <person name="Rosa C.A."/>
            <person name="Scheuner C."/>
            <person name="Sibirny A.A."/>
            <person name="Slot J.C."/>
            <person name="Stielow J.B."/>
            <person name="Sun H."/>
            <person name="Kurtzman C.P."/>
            <person name="Blackwell M."/>
            <person name="Grigoriev I.V."/>
            <person name="Jeffries T.W."/>
        </authorList>
    </citation>
    <scope>NUCLEOTIDE SEQUENCE [LARGE SCALE GENOMIC DNA]</scope>
    <source>
        <strain evidence="14">NRRL Y-1626</strain>
    </source>
</reference>
<evidence type="ECO:0000256" key="12">
    <source>
        <dbReference type="RuleBase" id="RU363112"/>
    </source>
</evidence>
<feature type="transmembrane region" description="Helical" evidence="12">
    <location>
        <begin position="250"/>
        <end position="269"/>
    </location>
</feature>
<keyword evidence="14" id="KW-1185">Reference proteome</keyword>
<dbReference type="InterPro" id="IPR007315">
    <property type="entry name" value="PIG-V/Gpi18"/>
</dbReference>
<accession>A0A1B7TAM9</accession>
<dbReference type="UniPathway" id="UPA00196"/>
<evidence type="ECO:0000256" key="1">
    <source>
        <dbReference type="ARBA" id="ARBA00004477"/>
    </source>
</evidence>
<dbReference type="GO" id="GO:0005789">
    <property type="term" value="C:endoplasmic reticulum membrane"/>
    <property type="evidence" value="ECO:0007669"/>
    <property type="project" value="UniProtKB-SubCell"/>
</dbReference>
<feature type="transmembrane region" description="Helical" evidence="12">
    <location>
        <begin position="209"/>
        <end position="238"/>
    </location>
</feature>
<keyword evidence="6 12" id="KW-0328">Glycosyltransferase</keyword>
<evidence type="ECO:0000313" key="13">
    <source>
        <dbReference type="EMBL" id="OBA25794.1"/>
    </source>
</evidence>
<keyword evidence="11 12" id="KW-0472">Membrane</keyword>
<name>A0A1B7TAM9_9ASCO</name>
<evidence type="ECO:0000256" key="3">
    <source>
        <dbReference type="ARBA" id="ARBA00008698"/>
    </source>
</evidence>
<dbReference type="Proteomes" id="UP000092321">
    <property type="component" value="Unassembled WGS sequence"/>
</dbReference>